<dbReference type="SUPFAM" id="SSF144122">
    <property type="entry name" value="Tim10-like"/>
    <property type="match status" value="1"/>
</dbReference>
<feature type="compositionally biased region" description="Basic and acidic residues" evidence="2">
    <location>
        <begin position="126"/>
        <end position="138"/>
    </location>
</feature>
<dbReference type="InterPro" id="IPR035427">
    <property type="entry name" value="Tim10-like_dom_sf"/>
</dbReference>
<feature type="domain" description="Tim10-like" evidence="3">
    <location>
        <begin position="19"/>
        <end position="79"/>
    </location>
</feature>
<comment type="subunit">
    <text evidence="1">Heterohexamer.</text>
</comment>
<feature type="region of interest" description="Disordered" evidence="2">
    <location>
        <begin position="113"/>
        <end position="138"/>
    </location>
</feature>
<name>A0A813Y0L1_ADIRI</name>
<dbReference type="Proteomes" id="UP000663852">
    <property type="component" value="Unassembled WGS sequence"/>
</dbReference>
<evidence type="ECO:0000313" key="4">
    <source>
        <dbReference type="EMBL" id="CAF0879322.1"/>
    </source>
</evidence>
<evidence type="ECO:0000259" key="3">
    <source>
        <dbReference type="Pfam" id="PF02953"/>
    </source>
</evidence>
<comment type="function">
    <text evidence="1">Mitochondrial intermembrane chaperone that participates in the import and insertion of some multi-pass transmembrane proteins into the mitochondrial inner membrane. Also required for the transfer of beta-barrel precursors from the TOM complex to the sorting and assembly machinery (SAM complex) of the outer membrane. Acts as a chaperone-like protein that protects the hydrophobic precursors from aggregation and guide them through the mitochondrial intermembrane space.</text>
</comment>
<dbReference type="Gene3D" id="1.10.287.810">
    <property type="entry name" value="Mitochondrial import inner membrane translocase subunit tim13 like domains"/>
    <property type="match status" value="1"/>
</dbReference>
<keyword evidence="1" id="KW-0472">Membrane</keyword>
<accession>A0A813Y0L1</accession>
<reference evidence="4" key="1">
    <citation type="submission" date="2021-02" db="EMBL/GenBank/DDBJ databases">
        <authorList>
            <person name="Nowell W R."/>
        </authorList>
    </citation>
    <scope>NUCLEOTIDE SEQUENCE</scope>
</reference>
<keyword evidence="1" id="KW-1015">Disulfide bond</keyword>
<dbReference type="OrthoDB" id="344165at2759"/>
<dbReference type="GO" id="GO:0005743">
    <property type="term" value="C:mitochondrial inner membrane"/>
    <property type="evidence" value="ECO:0007669"/>
    <property type="project" value="UniProtKB-SubCell"/>
</dbReference>
<dbReference type="InterPro" id="IPR004217">
    <property type="entry name" value="Tim10-like"/>
</dbReference>
<comment type="subcellular location">
    <subcellularLocation>
        <location evidence="1">Mitochondrion inner membrane</location>
        <topology evidence="1">Peripheral membrane protein</topology>
        <orientation evidence="1">Intermembrane side</orientation>
    </subcellularLocation>
</comment>
<sequence>MDLSGGSSQGIGDPQLAAFIEQENQKQRFQSVVHSLTDQCWDLCAPSISSRLDGRSETCLANCVERFIDSSNYIINKLGQEGAAAVASMKSNEFNTSTDFSLGSPDMGLRTPEFSMEFDPLSSPSTKKDEKKSSWKFW</sequence>
<keyword evidence="1" id="KW-0143">Chaperone</keyword>
<keyword evidence="1" id="KW-0653">Protein transport</keyword>
<keyword evidence="1" id="KW-0496">Mitochondrion</keyword>
<organism evidence="4 5">
    <name type="scientific">Adineta ricciae</name>
    <name type="common">Rotifer</name>
    <dbReference type="NCBI Taxonomy" id="249248"/>
    <lineage>
        <taxon>Eukaryota</taxon>
        <taxon>Metazoa</taxon>
        <taxon>Spiralia</taxon>
        <taxon>Gnathifera</taxon>
        <taxon>Rotifera</taxon>
        <taxon>Eurotatoria</taxon>
        <taxon>Bdelloidea</taxon>
        <taxon>Adinetida</taxon>
        <taxon>Adinetidae</taxon>
        <taxon>Adineta</taxon>
    </lineage>
</organism>
<dbReference type="Pfam" id="PF02953">
    <property type="entry name" value="zf-Tim10_DDP"/>
    <property type="match status" value="1"/>
</dbReference>
<comment type="similarity">
    <text evidence="1">Belongs to the small Tim family.</text>
</comment>
<evidence type="ECO:0000256" key="2">
    <source>
        <dbReference type="SAM" id="MobiDB-lite"/>
    </source>
</evidence>
<evidence type="ECO:0000256" key="1">
    <source>
        <dbReference type="RuleBase" id="RU367043"/>
    </source>
</evidence>
<protein>
    <recommendedName>
        <fullName evidence="1">Mitochondrial import inner membrane translocase subunit</fullName>
    </recommendedName>
</protein>
<keyword evidence="1" id="KW-0813">Transport</keyword>
<dbReference type="EMBL" id="CAJNOJ010000028">
    <property type="protein sequence ID" value="CAF0879322.1"/>
    <property type="molecule type" value="Genomic_DNA"/>
</dbReference>
<comment type="caution">
    <text evidence="4">The sequence shown here is derived from an EMBL/GenBank/DDBJ whole genome shotgun (WGS) entry which is preliminary data.</text>
</comment>
<proteinExistence type="inferred from homology"/>
<keyword evidence="1" id="KW-0999">Mitochondrion inner membrane</keyword>
<dbReference type="AlphaFoldDB" id="A0A813Y0L1"/>
<evidence type="ECO:0000313" key="5">
    <source>
        <dbReference type="Proteomes" id="UP000663852"/>
    </source>
</evidence>
<gene>
    <name evidence="4" type="ORF">EDS130_LOCUS8706</name>
</gene>
<dbReference type="GO" id="GO:0015031">
    <property type="term" value="P:protein transport"/>
    <property type="evidence" value="ECO:0007669"/>
    <property type="project" value="UniProtKB-KW"/>
</dbReference>
<comment type="domain">
    <text evidence="1">The twin CX3C motif contains 4 conserved Cys residues that form 2 disulfide bonds in the mitochondrial intermembrane space.</text>
</comment>
<keyword evidence="1" id="KW-0811">Translocation</keyword>